<comment type="caution">
    <text evidence="3">The sequence shown here is derived from an EMBL/GenBank/DDBJ whole genome shotgun (WGS) entry which is preliminary data.</text>
</comment>
<evidence type="ECO:0000256" key="1">
    <source>
        <dbReference type="SAM" id="MobiDB-lite"/>
    </source>
</evidence>
<proteinExistence type="predicted"/>
<accession>A0AAU9PWU0</accession>
<feature type="compositionally biased region" description="Pro residues" evidence="1">
    <location>
        <begin position="36"/>
        <end position="48"/>
    </location>
</feature>
<keyword evidence="4" id="KW-1185">Reference proteome</keyword>
<evidence type="ECO:0008006" key="5">
    <source>
        <dbReference type="Google" id="ProtNLM"/>
    </source>
</evidence>
<evidence type="ECO:0000256" key="2">
    <source>
        <dbReference type="SAM" id="SignalP"/>
    </source>
</evidence>
<gene>
    <name evidence="3" type="ORF">LVIROSA_LOCUS39677</name>
</gene>
<sequence length="88" mass="10095">MMWLIVATWYWHSHLLDWTTSDPCDVSKERQSPLTPTLPPPHPTPTSPKPQISVILTLQFYSNQVAFVSIQFSSSPSVFSHCFVYLLM</sequence>
<evidence type="ECO:0000313" key="4">
    <source>
        <dbReference type="Proteomes" id="UP001157418"/>
    </source>
</evidence>
<evidence type="ECO:0000313" key="3">
    <source>
        <dbReference type="EMBL" id="CAH1454503.1"/>
    </source>
</evidence>
<keyword evidence="2" id="KW-0732">Signal</keyword>
<protein>
    <recommendedName>
        <fullName evidence="5">Secreted protein</fullName>
    </recommendedName>
</protein>
<reference evidence="3 4" key="1">
    <citation type="submission" date="2022-01" db="EMBL/GenBank/DDBJ databases">
        <authorList>
            <person name="Xiong W."/>
            <person name="Schranz E."/>
        </authorList>
    </citation>
    <scope>NUCLEOTIDE SEQUENCE [LARGE SCALE GENOMIC DNA]</scope>
</reference>
<dbReference type="EMBL" id="CAKMRJ010005745">
    <property type="protein sequence ID" value="CAH1454503.1"/>
    <property type="molecule type" value="Genomic_DNA"/>
</dbReference>
<feature type="chain" id="PRO_5043605800" description="Secreted protein" evidence="2">
    <location>
        <begin position="22"/>
        <end position="88"/>
    </location>
</feature>
<feature type="signal peptide" evidence="2">
    <location>
        <begin position="1"/>
        <end position="21"/>
    </location>
</feature>
<name>A0AAU9PWU0_9ASTR</name>
<dbReference type="Proteomes" id="UP001157418">
    <property type="component" value="Unassembled WGS sequence"/>
</dbReference>
<organism evidence="3 4">
    <name type="scientific">Lactuca virosa</name>
    <dbReference type="NCBI Taxonomy" id="75947"/>
    <lineage>
        <taxon>Eukaryota</taxon>
        <taxon>Viridiplantae</taxon>
        <taxon>Streptophyta</taxon>
        <taxon>Embryophyta</taxon>
        <taxon>Tracheophyta</taxon>
        <taxon>Spermatophyta</taxon>
        <taxon>Magnoliopsida</taxon>
        <taxon>eudicotyledons</taxon>
        <taxon>Gunneridae</taxon>
        <taxon>Pentapetalae</taxon>
        <taxon>asterids</taxon>
        <taxon>campanulids</taxon>
        <taxon>Asterales</taxon>
        <taxon>Asteraceae</taxon>
        <taxon>Cichorioideae</taxon>
        <taxon>Cichorieae</taxon>
        <taxon>Lactucinae</taxon>
        <taxon>Lactuca</taxon>
    </lineage>
</organism>
<dbReference type="AlphaFoldDB" id="A0AAU9PWU0"/>
<feature type="region of interest" description="Disordered" evidence="1">
    <location>
        <begin position="24"/>
        <end position="49"/>
    </location>
</feature>